<dbReference type="Proteomes" id="UP001374535">
    <property type="component" value="Chromosome 11"/>
</dbReference>
<keyword evidence="1 2" id="KW-0175">Coiled coil</keyword>
<evidence type="ECO:0000313" key="5">
    <source>
        <dbReference type="Proteomes" id="UP001374535"/>
    </source>
</evidence>
<evidence type="ECO:0000256" key="1">
    <source>
        <dbReference type="ARBA" id="ARBA00023054"/>
    </source>
</evidence>
<gene>
    <name evidence="4" type="ORF">V8G54_037509</name>
</gene>
<dbReference type="GO" id="GO:0072699">
    <property type="term" value="P:protein localization to cortical microtubule cytoskeleton"/>
    <property type="evidence" value="ECO:0007669"/>
    <property type="project" value="TreeGrafter"/>
</dbReference>
<dbReference type="InterPro" id="IPR001353">
    <property type="entry name" value="Proteasome_sua/b"/>
</dbReference>
<dbReference type="GO" id="GO:0051603">
    <property type="term" value="P:proteolysis involved in protein catabolic process"/>
    <property type="evidence" value="ECO:0007669"/>
    <property type="project" value="InterPro"/>
</dbReference>
<proteinExistence type="predicted"/>
<dbReference type="GO" id="GO:0005839">
    <property type="term" value="C:proteasome core complex"/>
    <property type="evidence" value="ECO:0007669"/>
    <property type="project" value="InterPro"/>
</dbReference>
<dbReference type="InterPro" id="IPR040265">
    <property type="entry name" value="CHUP1/IPGA1-like"/>
</dbReference>
<dbReference type="GO" id="GO:0055028">
    <property type="term" value="C:cortical microtubule"/>
    <property type="evidence" value="ECO:0007669"/>
    <property type="project" value="TreeGrafter"/>
</dbReference>
<protein>
    <recommendedName>
        <fullName evidence="6">Protein CHUP1, chloroplastic</fullName>
    </recommendedName>
</protein>
<keyword evidence="5" id="KW-1185">Reference proteome</keyword>
<reference evidence="4 5" key="1">
    <citation type="journal article" date="2023" name="Life. Sci Alliance">
        <title>Evolutionary insights into 3D genome organization and epigenetic landscape of Vigna mungo.</title>
        <authorList>
            <person name="Junaid A."/>
            <person name="Singh B."/>
            <person name="Bhatia S."/>
        </authorList>
    </citation>
    <scope>NUCLEOTIDE SEQUENCE [LARGE SCALE GENOMIC DNA]</scope>
    <source>
        <strain evidence="4">Urdbean</strain>
    </source>
</reference>
<dbReference type="Gene3D" id="3.60.20.10">
    <property type="entry name" value="Glutamine Phosphoribosylpyrophosphate, subunit 1, domain 1"/>
    <property type="match status" value="1"/>
</dbReference>
<dbReference type="Pfam" id="PF00227">
    <property type="entry name" value="Proteasome"/>
    <property type="match status" value="1"/>
</dbReference>
<evidence type="ECO:0000256" key="2">
    <source>
        <dbReference type="SAM" id="Coils"/>
    </source>
</evidence>
<feature type="region of interest" description="Disordered" evidence="3">
    <location>
        <begin position="273"/>
        <end position="299"/>
    </location>
</feature>
<accession>A0AAQ3MJH5</accession>
<dbReference type="PANTHER" id="PTHR31342">
    <property type="entry name" value="PROTEIN CHUP1, CHLOROPLASTIC"/>
    <property type="match status" value="1"/>
</dbReference>
<dbReference type="InterPro" id="IPR029055">
    <property type="entry name" value="Ntn_hydrolases_N"/>
</dbReference>
<sequence length="609" mass="69243">MEIDDHIGCAVSGLIVDARTLVEHARVETRNHRFSYGEPMTVESTTQALCDLSLGFGEGDEESMSVISLNIVFGALRGLEAIPGVPRINYGYNLATWMLEISNPSYEAQPRIYFSVFRRFTLTLLFTSAIGSIFRGILADLSLTYQPYFKSKTKFRRITSYQIGKHIIAIFLMREGETMPQGENESEITSLKKKLEVHMARDELLQKENQELREEVGRLKSQVISLKAHNLERKSVLWKKIQKSIDGNNNSEPIQLKASPVQVITCEKSSENANIHTNPDFQDSAPRKEKPAIVPAPPPRPSAALLLPLHKKEKVLKTQPITPPPPPTPPKLSLVGLKAVRRVPEVIELYRSLTRKDANMENKIQSNGIPTVAFSRNMIEEIENRSTYFSAIKSEVQRQGEFISFLIKEVESASFADVSEVETFVKWLDGELSSLVDERSVLKHFQQWPEQKVDALREAACNYRDLKNLESEVSSYEDNPKEPLLERSVSAKERMRESISKRYRNFHIPWEWMLDSGLIGQMKLSSLRLAKEFMKRITKEIESNELLQEDNLFVQGVKFAFRAHQFAGGFDPETIQAFQELKKIGCAIPSYSNLIKCPKLVKTCHKPVS</sequence>
<dbReference type="EMBL" id="CP144690">
    <property type="protein sequence ID" value="WVY91995.1"/>
    <property type="molecule type" value="Genomic_DNA"/>
</dbReference>
<evidence type="ECO:0000256" key="3">
    <source>
        <dbReference type="SAM" id="MobiDB-lite"/>
    </source>
</evidence>
<name>A0AAQ3MJH5_VIGMU</name>
<organism evidence="4 5">
    <name type="scientific">Vigna mungo</name>
    <name type="common">Black gram</name>
    <name type="synonym">Phaseolus mungo</name>
    <dbReference type="NCBI Taxonomy" id="3915"/>
    <lineage>
        <taxon>Eukaryota</taxon>
        <taxon>Viridiplantae</taxon>
        <taxon>Streptophyta</taxon>
        <taxon>Embryophyta</taxon>
        <taxon>Tracheophyta</taxon>
        <taxon>Spermatophyta</taxon>
        <taxon>Magnoliopsida</taxon>
        <taxon>eudicotyledons</taxon>
        <taxon>Gunneridae</taxon>
        <taxon>Pentapetalae</taxon>
        <taxon>rosids</taxon>
        <taxon>fabids</taxon>
        <taxon>Fabales</taxon>
        <taxon>Fabaceae</taxon>
        <taxon>Papilionoideae</taxon>
        <taxon>50 kb inversion clade</taxon>
        <taxon>NPAAA clade</taxon>
        <taxon>indigoferoid/millettioid clade</taxon>
        <taxon>Phaseoleae</taxon>
        <taxon>Vigna</taxon>
    </lineage>
</organism>
<evidence type="ECO:0008006" key="6">
    <source>
        <dbReference type="Google" id="ProtNLM"/>
    </source>
</evidence>
<dbReference type="PANTHER" id="PTHR31342:SF48">
    <property type="entry name" value="CHUP1-LIKE PROTEIN"/>
    <property type="match status" value="1"/>
</dbReference>
<dbReference type="AlphaFoldDB" id="A0AAQ3MJH5"/>
<evidence type="ECO:0000313" key="4">
    <source>
        <dbReference type="EMBL" id="WVY91995.1"/>
    </source>
</evidence>
<feature type="coiled-coil region" evidence="2">
    <location>
        <begin position="195"/>
        <end position="229"/>
    </location>
</feature>
<dbReference type="SUPFAM" id="SSF56235">
    <property type="entry name" value="N-terminal nucleophile aminohydrolases (Ntn hydrolases)"/>
    <property type="match status" value="1"/>
</dbReference>